<dbReference type="EC" id="2.3.2.27" evidence="3"/>
<evidence type="ECO:0000256" key="10">
    <source>
        <dbReference type="ARBA" id="ARBA00023043"/>
    </source>
</evidence>
<dbReference type="GO" id="GO:0008270">
    <property type="term" value="F:zinc ion binding"/>
    <property type="evidence" value="ECO:0007669"/>
    <property type="project" value="UniProtKB-KW"/>
</dbReference>
<gene>
    <name evidence="14" type="ORF">GOP47_0019812</name>
</gene>
<dbReference type="EMBL" id="JABFUD020000019">
    <property type="protein sequence ID" value="KAI5065117.1"/>
    <property type="molecule type" value="Genomic_DNA"/>
</dbReference>
<dbReference type="InterPro" id="IPR050663">
    <property type="entry name" value="Ankyrin-SOCS_Box"/>
</dbReference>
<evidence type="ECO:0000256" key="2">
    <source>
        <dbReference type="ARBA" id="ARBA00004906"/>
    </source>
</evidence>
<dbReference type="PRINTS" id="PR01415">
    <property type="entry name" value="ANKYRIN"/>
</dbReference>
<dbReference type="GO" id="GO:0045944">
    <property type="term" value="P:positive regulation of transcription by RNA polymerase II"/>
    <property type="evidence" value="ECO:0007669"/>
    <property type="project" value="TreeGrafter"/>
</dbReference>
<dbReference type="SUPFAM" id="SSF57850">
    <property type="entry name" value="RING/U-box"/>
    <property type="match status" value="1"/>
</dbReference>
<dbReference type="Gene3D" id="3.30.40.10">
    <property type="entry name" value="Zinc/RING finger domain, C3HC4 (zinc finger)"/>
    <property type="match status" value="1"/>
</dbReference>
<dbReference type="GO" id="GO:0005634">
    <property type="term" value="C:nucleus"/>
    <property type="evidence" value="ECO:0007669"/>
    <property type="project" value="TreeGrafter"/>
</dbReference>
<keyword evidence="7 12" id="KW-0863">Zinc-finger</keyword>
<keyword evidence="6" id="KW-0677">Repeat</keyword>
<dbReference type="InterPro" id="IPR002110">
    <property type="entry name" value="Ankyrin_rpt"/>
</dbReference>
<dbReference type="Pfam" id="PF24921">
    <property type="entry name" value="RING_XB3-XBAT31"/>
    <property type="match status" value="1"/>
</dbReference>
<evidence type="ECO:0000256" key="9">
    <source>
        <dbReference type="ARBA" id="ARBA00022833"/>
    </source>
</evidence>
<comment type="caution">
    <text evidence="14">The sequence shown here is derived from an EMBL/GenBank/DDBJ whole genome shotgun (WGS) entry which is preliminary data.</text>
</comment>
<evidence type="ECO:0000256" key="11">
    <source>
        <dbReference type="PROSITE-ProRule" id="PRU00023"/>
    </source>
</evidence>
<accession>A0A9D4UC85</accession>
<dbReference type="InterPro" id="IPR017907">
    <property type="entry name" value="Znf_RING_CS"/>
</dbReference>
<dbReference type="OrthoDB" id="20872at2759"/>
<feature type="domain" description="RING-type" evidence="13">
    <location>
        <begin position="315"/>
        <end position="365"/>
    </location>
</feature>
<dbReference type="Pfam" id="PF12796">
    <property type="entry name" value="Ank_2"/>
    <property type="match status" value="2"/>
</dbReference>
<dbReference type="SUPFAM" id="SSF48403">
    <property type="entry name" value="Ankyrin repeat"/>
    <property type="match status" value="1"/>
</dbReference>
<feature type="repeat" description="ANK" evidence="11">
    <location>
        <begin position="77"/>
        <end position="109"/>
    </location>
</feature>
<organism evidence="14 15">
    <name type="scientific">Adiantum capillus-veneris</name>
    <name type="common">Maidenhair fern</name>
    <dbReference type="NCBI Taxonomy" id="13818"/>
    <lineage>
        <taxon>Eukaryota</taxon>
        <taxon>Viridiplantae</taxon>
        <taxon>Streptophyta</taxon>
        <taxon>Embryophyta</taxon>
        <taxon>Tracheophyta</taxon>
        <taxon>Polypodiopsida</taxon>
        <taxon>Polypodiidae</taxon>
        <taxon>Polypodiales</taxon>
        <taxon>Pteridineae</taxon>
        <taxon>Pteridaceae</taxon>
        <taxon>Vittarioideae</taxon>
        <taxon>Adiantum</taxon>
    </lineage>
</organism>
<dbReference type="SMART" id="SM00248">
    <property type="entry name" value="ANK"/>
    <property type="match status" value="5"/>
</dbReference>
<dbReference type="PROSITE" id="PS50089">
    <property type="entry name" value="ZF_RING_2"/>
    <property type="match status" value="1"/>
</dbReference>
<sequence>MGNSLGCSPSGERLVSAARDGDLQEAQALLEFNPRLAKYSTFGVRNSPIHFAAAQGHNEIVSLLLESGVDVNIRNYGGQTALMQACRNGHWEVVQTLILFKANVHRADYLNGRTALHFAAVNGHARCIRLLFADFFPVQSHDTSQSTREESSLAKSYVNKDLTARIVNQPADGGITALHMAALNAHSDCVLLLLDLLANVSAVTELEGSTIDLIGSGSSALHYAACGGNTACCQILISRGADCTLQNANGWTPLHVARLWRRHWLESLLTPDSQISVPAIPPSRFLALPLMSIVKIARECGWKNLEASPGSTDACVVCLERKCTVAAEGCAHELCTRCALYLCSTSNSATSTHGPAGSIPCPLCRHEITAFKRLPMTPFLREINKPNLSLSLCTVCTTQVAEPTTLSGPISRMEFAGCSSSPDSPSSVRTVQCVGLPGITLPFACAGDADDEEERPVERSTSLRTERADQCVWLTPRNSLSSRSQLDGRWWFQNLLPAVSS</sequence>
<proteinExistence type="predicted"/>
<comment type="catalytic activity">
    <reaction evidence="1">
        <text>S-ubiquitinyl-[E2 ubiquitin-conjugating enzyme]-L-cysteine + [acceptor protein]-L-lysine = [E2 ubiquitin-conjugating enzyme]-L-cysteine + N(6)-ubiquitinyl-[acceptor protein]-L-lysine.</text>
        <dbReference type="EC" id="2.3.2.27"/>
    </reaction>
</comment>
<evidence type="ECO:0000313" key="14">
    <source>
        <dbReference type="EMBL" id="KAI5065117.1"/>
    </source>
</evidence>
<keyword evidence="15" id="KW-1185">Reference proteome</keyword>
<evidence type="ECO:0000256" key="3">
    <source>
        <dbReference type="ARBA" id="ARBA00012483"/>
    </source>
</evidence>
<feature type="repeat" description="ANK" evidence="11">
    <location>
        <begin position="173"/>
        <end position="205"/>
    </location>
</feature>
<dbReference type="GO" id="GO:0000976">
    <property type="term" value="F:transcription cis-regulatory region binding"/>
    <property type="evidence" value="ECO:0007669"/>
    <property type="project" value="TreeGrafter"/>
</dbReference>
<dbReference type="PROSITE" id="PS50297">
    <property type="entry name" value="ANK_REP_REGION"/>
    <property type="match status" value="5"/>
</dbReference>
<dbReference type="Gene3D" id="1.25.40.20">
    <property type="entry name" value="Ankyrin repeat-containing domain"/>
    <property type="match status" value="2"/>
</dbReference>
<feature type="repeat" description="ANK" evidence="11">
    <location>
        <begin position="111"/>
        <end position="143"/>
    </location>
</feature>
<dbReference type="InterPro" id="IPR001841">
    <property type="entry name" value="Znf_RING"/>
</dbReference>
<dbReference type="Proteomes" id="UP000886520">
    <property type="component" value="Chromosome 19"/>
</dbReference>
<dbReference type="PROSITE" id="PS00518">
    <property type="entry name" value="ZF_RING_1"/>
    <property type="match status" value="1"/>
</dbReference>
<dbReference type="InterPro" id="IPR013083">
    <property type="entry name" value="Znf_RING/FYVE/PHD"/>
</dbReference>
<evidence type="ECO:0000256" key="12">
    <source>
        <dbReference type="PROSITE-ProRule" id="PRU00175"/>
    </source>
</evidence>
<evidence type="ECO:0000256" key="7">
    <source>
        <dbReference type="ARBA" id="ARBA00022771"/>
    </source>
</evidence>
<keyword evidence="8" id="KW-0833">Ubl conjugation pathway</keyword>
<dbReference type="AlphaFoldDB" id="A0A9D4UC85"/>
<reference evidence="14" key="1">
    <citation type="submission" date="2021-01" db="EMBL/GenBank/DDBJ databases">
        <title>Adiantum capillus-veneris genome.</title>
        <authorList>
            <person name="Fang Y."/>
            <person name="Liao Q."/>
        </authorList>
    </citation>
    <scope>NUCLEOTIDE SEQUENCE</scope>
    <source>
        <strain evidence="14">H3</strain>
        <tissue evidence="14">Leaf</tissue>
    </source>
</reference>
<dbReference type="GO" id="GO:0061630">
    <property type="term" value="F:ubiquitin protein ligase activity"/>
    <property type="evidence" value="ECO:0007669"/>
    <property type="project" value="UniProtKB-EC"/>
</dbReference>
<dbReference type="InterPro" id="IPR056760">
    <property type="entry name" value="RING_XB3-like"/>
</dbReference>
<evidence type="ECO:0000259" key="13">
    <source>
        <dbReference type="PROSITE" id="PS50089"/>
    </source>
</evidence>
<evidence type="ECO:0000256" key="6">
    <source>
        <dbReference type="ARBA" id="ARBA00022737"/>
    </source>
</evidence>
<dbReference type="PANTHER" id="PTHR24193">
    <property type="entry name" value="ANKYRIN REPEAT PROTEIN"/>
    <property type="match status" value="1"/>
</dbReference>
<evidence type="ECO:0000256" key="8">
    <source>
        <dbReference type="ARBA" id="ARBA00022786"/>
    </source>
</evidence>
<keyword evidence="5" id="KW-0479">Metal-binding</keyword>
<dbReference type="PROSITE" id="PS50088">
    <property type="entry name" value="ANK_REPEAT"/>
    <property type="match status" value="5"/>
</dbReference>
<dbReference type="PANTHER" id="PTHR24193:SF121">
    <property type="entry name" value="ADA2A-CONTAINING COMPLEX COMPONENT 3, ISOFORM D"/>
    <property type="match status" value="1"/>
</dbReference>
<evidence type="ECO:0000313" key="15">
    <source>
        <dbReference type="Proteomes" id="UP000886520"/>
    </source>
</evidence>
<feature type="repeat" description="ANK" evidence="11">
    <location>
        <begin position="44"/>
        <end position="76"/>
    </location>
</feature>
<keyword evidence="10 11" id="KW-0040">ANK repeat</keyword>
<keyword evidence="9" id="KW-0862">Zinc</keyword>
<protein>
    <recommendedName>
        <fullName evidence="3">RING-type E3 ubiquitin transferase</fullName>
        <ecNumber evidence="3">2.3.2.27</ecNumber>
    </recommendedName>
</protein>
<feature type="repeat" description="ANK" evidence="11">
    <location>
        <begin position="216"/>
        <end position="248"/>
    </location>
</feature>
<name>A0A9D4UC85_ADICA</name>
<evidence type="ECO:0000256" key="1">
    <source>
        <dbReference type="ARBA" id="ARBA00000900"/>
    </source>
</evidence>
<evidence type="ECO:0000256" key="4">
    <source>
        <dbReference type="ARBA" id="ARBA00022679"/>
    </source>
</evidence>
<dbReference type="Pfam" id="PF00023">
    <property type="entry name" value="Ank"/>
    <property type="match status" value="1"/>
</dbReference>
<evidence type="ECO:0000256" key="5">
    <source>
        <dbReference type="ARBA" id="ARBA00022723"/>
    </source>
</evidence>
<comment type="pathway">
    <text evidence="2">Protein modification; protein ubiquitination.</text>
</comment>
<keyword evidence="4" id="KW-0808">Transferase</keyword>
<dbReference type="InterPro" id="IPR036770">
    <property type="entry name" value="Ankyrin_rpt-contain_sf"/>
</dbReference>